<dbReference type="GO" id="GO:0008270">
    <property type="term" value="F:zinc ion binding"/>
    <property type="evidence" value="ECO:0007669"/>
    <property type="project" value="UniProtKB-KW"/>
</dbReference>
<dbReference type="SUPFAM" id="SSF57756">
    <property type="entry name" value="Retrovirus zinc finger-like domains"/>
    <property type="match status" value="2"/>
</dbReference>
<dbReference type="GO" id="GO:0071037">
    <property type="term" value="P:nuclear polyadenylation-dependent snRNA catabolic process"/>
    <property type="evidence" value="ECO:0007669"/>
    <property type="project" value="TreeGrafter"/>
</dbReference>
<dbReference type="EMBL" id="ML213504">
    <property type="protein sequence ID" value="TFK55680.1"/>
    <property type="molecule type" value="Genomic_DNA"/>
</dbReference>
<evidence type="ECO:0000313" key="12">
    <source>
        <dbReference type="Proteomes" id="UP000305948"/>
    </source>
</evidence>
<feature type="compositionally biased region" description="Basic and acidic residues" evidence="9">
    <location>
        <begin position="400"/>
        <end position="412"/>
    </location>
</feature>
<dbReference type="GO" id="GO:0031499">
    <property type="term" value="C:TRAMP complex"/>
    <property type="evidence" value="ECO:0007669"/>
    <property type="project" value="TreeGrafter"/>
</dbReference>
<dbReference type="GO" id="GO:0071036">
    <property type="term" value="P:nuclear polyadenylation-dependent snoRNA catabolic process"/>
    <property type="evidence" value="ECO:0007669"/>
    <property type="project" value="TreeGrafter"/>
</dbReference>
<feature type="domain" description="CCHC-type" evidence="10">
    <location>
        <begin position="228"/>
        <end position="243"/>
    </location>
</feature>
<dbReference type="SMART" id="SM00343">
    <property type="entry name" value="ZnF_C2HC"/>
    <property type="match status" value="5"/>
</dbReference>
<dbReference type="PANTHER" id="PTHR46543">
    <property type="entry name" value="ZINC FINGER CCHC DOMAIN-CONTAINING PROTEIN 7"/>
    <property type="match status" value="1"/>
</dbReference>
<dbReference type="GO" id="GO:0071035">
    <property type="term" value="P:nuclear polyadenylation-dependent rRNA catabolic process"/>
    <property type="evidence" value="ECO:0007669"/>
    <property type="project" value="TreeGrafter"/>
</dbReference>
<dbReference type="GO" id="GO:0003723">
    <property type="term" value="F:RNA binding"/>
    <property type="evidence" value="ECO:0007669"/>
    <property type="project" value="TreeGrafter"/>
</dbReference>
<evidence type="ECO:0000256" key="3">
    <source>
        <dbReference type="ARBA" id="ARBA00022723"/>
    </source>
</evidence>
<feature type="region of interest" description="Disordered" evidence="9">
    <location>
        <begin position="327"/>
        <end position="346"/>
    </location>
</feature>
<accession>A0A5C3NEC7</accession>
<dbReference type="InterPro" id="IPR051644">
    <property type="entry name" value="TRAMP_AT-DNA-binding"/>
</dbReference>
<dbReference type="GO" id="GO:0071031">
    <property type="term" value="P:nuclear mRNA surveillance of mRNA 3'-end processing"/>
    <property type="evidence" value="ECO:0007669"/>
    <property type="project" value="TreeGrafter"/>
</dbReference>
<keyword evidence="2" id="KW-0507">mRNA processing</keyword>
<feature type="region of interest" description="Disordered" evidence="9">
    <location>
        <begin position="359"/>
        <end position="423"/>
    </location>
</feature>
<organism evidence="11 12">
    <name type="scientific">Heliocybe sulcata</name>
    <dbReference type="NCBI Taxonomy" id="5364"/>
    <lineage>
        <taxon>Eukaryota</taxon>
        <taxon>Fungi</taxon>
        <taxon>Dikarya</taxon>
        <taxon>Basidiomycota</taxon>
        <taxon>Agaricomycotina</taxon>
        <taxon>Agaricomycetes</taxon>
        <taxon>Gloeophyllales</taxon>
        <taxon>Gloeophyllaceae</taxon>
        <taxon>Heliocybe</taxon>
    </lineage>
</organism>
<proteinExistence type="predicted"/>
<evidence type="ECO:0000256" key="7">
    <source>
        <dbReference type="ARBA" id="ARBA00023242"/>
    </source>
</evidence>
<dbReference type="PANTHER" id="PTHR46543:SF1">
    <property type="entry name" value="ZINC FINGER CCHC DOMAIN-CONTAINING PROTEIN 7"/>
    <property type="match status" value="1"/>
</dbReference>
<keyword evidence="12" id="KW-1185">Reference proteome</keyword>
<dbReference type="Gene3D" id="4.10.60.10">
    <property type="entry name" value="Zinc finger, CCHC-type"/>
    <property type="match status" value="2"/>
</dbReference>
<dbReference type="GO" id="GO:0071039">
    <property type="term" value="P:nuclear polyadenylation-dependent CUT catabolic process"/>
    <property type="evidence" value="ECO:0007669"/>
    <property type="project" value="TreeGrafter"/>
</dbReference>
<reference evidence="11 12" key="1">
    <citation type="journal article" date="2019" name="Nat. Ecol. Evol.">
        <title>Megaphylogeny resolves global patterns of mushroom evolution.</title>
        <authorList>
            <person name="Varga T."/>
            <person name="Krizsan K."/>
            <person name="Foldi C."/>
            <person name="Dima B."/>
            <person name="Sanchez-Garcia M."/>
            <person name="Sanchez-Ramirez S."/>
            <person name="Szollosi G.J."/>
            <person name="Szarkandi J.G."/>
            <person name="Papp V."/>
            <person name="Albert L."/>
            <person name="Andreopoulos W."/>
            <person name="Angelini C."/>
            <person name="Antonin V."/>
            <person name="Barry K.W."/>
            <person name="Bougher N.L."/>
            <person name="Buchanan P."/>
            <person name="Buyck B."/>
            <person name="Bense V."/>
            <person name="Catcheside P."/>
            <person name="Chovatia M."/>
            <person name="Cooper J."/>
            <person name="Damon W."/>
            <person name="Desjardin D."/>
            <person name="Finy P."/>
            <person name="Geml J."/>
            <person name="Haridas S."/>
            <person name="Hughes K."/>
            <person name="Justo A."/>
            <person name="Karasinski D."/>
            <person name="Kautmanova I."/>
            <person name="Kiss B."/>
            <person name="Kocsube S."/>
            <person name="Kotiranta H."/>
            <person name="LaButti K.M."/>
            <person name="Lechner B.E."/>
            <person name="Liimatainen K."/>
            <person name="Lipzen A."/>
            <person name="Lukacs Z."/>
            <person name="Mihaltcheva S."/>
            <person name="Morgado L.N."/>
            <person name="Niskanen T."/>
            <person name="Noordeloos M.E."/>
            <person name="Ohm R.A."/>
            <person name="Ortiz-Santana B."/>
            <person name="Ovrebo C."/>
            <person name="Racz N."/>
            <person name="Riley R."/>
            <person name="Savchenko A."/>
            <person name="Shiryaev A."/>
            <person name="Soop K."/>
            <person name="Spirin V."/>
            <person name="Szebenyi C."/>
            <person name="Tomsovsky M."/>
            <person name="Tulloss R.E."/>
            <person name="Uehling J."/>
            <person name="Grigoriev I.V."/>
            <person name="Vagvolgyi C."/>
            <person name="Papp T."/>
            <person name="Martin F.M."/>
            <person name="Miettinen O."/>
            <person name="Hibbett D.S."/>
            <person name="Nagy L.G."/>
        </authorList>
    </citation>
    <scope>NUCLEOTIDE SEQUENCE [LARGE SCALE GENOMIC DNA]</scope>
    <source>
        <strain evidence="11 12">OMC1185</strain>
    </source>
</reference>
<evidence type="ECO:0000256" key="2">
    <source>
        <dbReference type="ARBA" id="ARBA00022664"/>
    </source>
</evidence>
<gene>
    <name evidence="11" type="ORF">OE88DRAFT_1804497</name>
</gene>
<sequence length="563" mass="61944">MSNEIIDLTLPSSPILVDGESDRSSHSNNQRPADTSADKKRRKKKKRKVKASTSLEDGEVPADDGPGLAEPRDDGASLFFIDLAPARLSGSVETKAGESSKSIDARQAFEGSSSITTKHDATKLLLPGHVTVLNGGDEIPVEIITRPEDESDDDSYIQYLDYDDDRKAPGMVRYFEEGREDTKQKRVVCKNCGKEGDHKTWECPVQICLTCGARDEHSTRGCPISKTCFNCGMKGHINKTCPQRFSRRGAQMSSYDDCDRCGSARHRTNECPTLWRMYQYVSDAERDAILHGREEKSALSLGDGGEGYIATDEWCYNCGNPGHLGDDCRDPPTPPERPNEPSAFGSYNIMSGPFYDANFPASKGKARPPRDWESGDTLGDGWGFNAPMNVGRQGRRKDRARMEQTAKNQDAREDPDDWFSNSRNVKNRGWGVLETGTSSSTPPSSGVHHGVPTIGIVANDTSEIGEIAHLSISLYVGLRNGTTDIRMVLIEGGQGGTALDHVKSDETSIGRVTRADMHKLQASYVIGGGTLEFYYRHYPFLLSILDSVQPSSTTVQACHLYLW</sequence>
<evidence type="ECO:0000256" key="4">
    <source>
        <dbReference type="ARBA" id="ARBA00022737"/>
    </source>
</evidence>
<evidence type="ECO:0000256" key="8">
    <source>
        <dbReference type="PROSITE-ProRule" id="PRU00047"/>
    </source>
</evidence>
<protein>
    <recommendedName>
        <fullName evidence="10">CCHC-type domain-containing protein</fullName>
    </recommendedName>
</protein>
<evidence type="ECO:0000259" key="10">
    <source>
        <dbReference type="PROSITE" id="PS50158"/>
    </source>
</evidence>
<dbReference type="PROSITE" id="PS50158">
    <property type="entry name" value="ZF_CCHC"/>
    <property type="match status" value="2"/>
</dbReference>
<evidence type="ECO:0000256" key="6">
    <source>
        <dbReference type="ARBA" id="ARBA00022833"/>
    </source>
</evidence>
<dbReference type="GO" id="GO:0071038">
    <property type="term" value="P:TRAMP-dependent tRNA surveillance pathway"/>
    <property type="evidence" value="ECO:0007669"/>
    <property type="project" value="TreeGrafter"/>
</dbReference>
<feature type="region of interest" description="Disordered" evidence="9">
    <location>
        <begin position="1"/>
        <end position="73"/>
    </location>
</feature>
<evidence type="ECO:0000256" key="1">
    <source>
        <dbReference type="ARBA" id="ARBA00004123"/>
    </source>
</evidence>
<dbReference type="AlphaFoldDB" id="A0A5C3NEC7"/>
<evidence type="ECO:0000313" key="11">
    <source>
        <dbReference type="EMBL" id="TFK55680.1"/>
    </source>
</evidence>
<name>A0A5C3NEC7_9AGAM</name>
<feature type="domain" description="CCHC-type" evidence="10">
    <location>
        <begin position="315"/>
        <end position="330"/>
    </location>
</feature>
<dbReference type="InterPro" id="IPR001878">
    <property type="entry name" value="Znf_CCHC"/>
</dbReference>
<dbReference type="STRING" id="5364.A0A5C3NEC7"/>
<dbReference type="GO" id="GO:0006397">
    <property type="term" value="P:mRNA processing"/>
    <property type="evidence" value="ECO:0007669"/>
    <property type="project" value="UniProtKB-KW"/>
</dbReference>
<dbReference type="OrthoDB" id="7608935at2759"/>
<comment type="subcellular location">
    <subcellularLocation>
        <location evidence="1">Nucleus</location>
    </subcellularLocation>
</comment>
<dbReference type="InterPro" id="IPR036875">
    <property type="entry name" value="Znf_CCHC_sf"/>
</dbReference>
<evidence type="ECO:0000256" key="5">
    <source>
        <dbReference type="ARBA" id="ARBA00022771"/>
    </source>
</evidence>
<feature type="compositionally biased region" description="Basic residues" evidence="9">
    <location>
        <begin position="39"/>
        <end position="50"/>
    </location>
</feature>
<evidence type="ECO:0000256" key="9">
    <source>
        <dbReference type="SAM" id="MobiDB-lite"/>
    </source>
</evidence>
<keyword evidence="7" id="KW-0539">Nucleus</keyword>
<keyword evidence="4" id="KW-0677">Repeat</keyword>
<keyword evidence="3" id="KW-0479">Metal-binding</keyword>
<keyword evidence="5 8" id="KW-0863">Zinc-finger</keyword>
<dbReference type="Pfam" id="PF00098">
    <property type="entry name" value="zf-CCHC"/>
    <property type="match status" value="1"/>
</dbReference>
<dbReference type="Proteomes" id="UP000305948">
    <property type="component" value="Unassembled WGS sequence"/>
</dbReference>
<keyword evidence="6" id="KW-0862">Zinc</keyword>